<dbReference type="InterPro" id="IPR011088">
    <property type="entry name" value="Phage_phiNM3_A0EWY4"/>
</dbReference>
<feature type="transmembrane region" description="Helical" evidence="1">
    <location>
        <begin position="149"/>
        <end position="169"/>
    </location>
</feature>
<dbReference type="RefSeq" id="WP_271204471.1">
    <property type="nucleotide sequence ID" value="NZ_BSFK01000009.1"/>
</dbReference>
<accession>A0A9W6N3Z7</accession>
<evidence type="ECO:0000256" key="1">
    <source>
        <dbReference type="SAM" id="Phobius"/>
    </source>
</evidence>
<dbReference type="EMBL" id="BSFK01000009">
    <property type="protein sequence ID" value="GLK76602.1"/>
    <property type="molecule type" value="Genomic_DNA"/>
</dbReference>
<evidence type="ECO:0008006" key="4">
    <source>
        <dbReference type="Google" id="ProtNLM"/>
    </source>
</evidence>
<proteinExistence type="predicted"/>
<keyword evidence="1" id="KW-1133">Transmembrane helix</keyword>
<keyword evidence="3" id="KW-1185">Reference proteome</keyword>
<reference evidence="2" key="2">
    <citation type="submission" date="2023-01" db="EMBL/GenBank/DDBJ databases">
        <authorList>
            <person name="Sun Q."/>
            <person name="Evtushenko L."/>
        </authorList>
    </citation>
    <scope>NUCLEOTIDE SEQUENCE</scope>
    <source>
        <strain evidence="2">VKM B-2555</strain>
    </source>
</reference>
<protein>
    <recommendedName>
        <fullName evidence="4">DUF1523 family protein</fullName>
    </recommendedName>
</protein>
<dbReference type="Proteomes" id="UP001143364">
    <property type="component" value="Unassembled WGS sequence"/>
</dbReference>
<gene>
    <name evidence="2" type="ORF">GCM10008171_18560</name>
</gene>
<evidence type="ECO:0000313" key="3">
    <source>
        <dbReference type="Proteomes" id="UP001143364"/>
    </source>
</evidence>
<sequence length="175" mass="20082">MFDRTRLIVAVIALCAVLPGAAFLHFYLPRHDVVRIVGVENRRVDMSGKPLQGGDRPQVGRDVYYIYAERVSKDPTVKTDRPRVYRNEDTGWGFPFYFKFDSADEQAIAAAIANDRGTAVVTYYGWRINMFSMFPNAINIRRAEPDATIVPWFNIIFFTFWGVVALLVIRRARRG</sequence>
<name>A0A9W6N3Z7_9HYPH</name>
<keyword evidence="1" id="KW-0812">Transmembrane</keyword>
<keyword evidence="1" id="KW-0472">Membrane</keyword>
<comment type="caution">
    <text evidence="2">The sequence shown here is derived from an EMBL/GenBank/DDBJ whole genome shotgun (WGS) entry which is preliminary data.</text>
</comment>
<reference evidence="2" key="1">
    <citation type="journal article" date="2014" name="Int. J. Syst. Evol. Microbiol.">
        <title>Complete genome sequence of Corynebacterium casei LMG S-19264T (=DSM 44701T), isolated from a smear-ripened cheese.</title>
        <authorList>
            <consortium name="US DOE Joint Genome Institute (JGI-PGF)"/>
            <person name="Walter F."/>
            <person name="Albersmeier A."/>
            <person name="Kalinowski J."/>
            <person name="Ruckert C."/>
        </authorList>
    </citation>
    <scope>NUCLEOTIDE SEQUENCE</scope>
    <source>
        <strain evidence="2">VKM B-2555</strain>
    </source>
</reference>
<evidence type="ECO:0000313" key="2">
    <source>
        <dbReference type="EMBL" id="GLK76602.1"/>
    </source>
</evidence>
<organism evidence="2 3">
    <name type="scientific">Methylopila jiangsuensis</name>
    <dbReference type="NCBI Taxonomy" id="586230"/>
    <lineage>
        <taxon>Bacteria</taxon>
        <taxon>Pseudomonadati</taxon>
        <taxon>Pseudomonadota</taxon>
        <taxon>Alphaproteobacteria</taxon>
        <taxon>Hyphomicrobiales</taxon>
        <taxon>Methylopilaceae</taxon>
        <taxon>Methylopila</taxon>
    </lineage>
</organism>
<dbReference type="AlphaFoldDB" id="A0A9W6N3Z7"/>
<dbReference type="Pfam" id="PF07509">
    <property type="entry name" value="DUF1523"/>
    <property type="match status" value="1"/>
</dbReference>